<proteinExistence type="predicted"/>
<evidence type="ECO:0000313" key="1">
    <source>
        <dbReference type="EMBL" id="KAK7244942.1"/>
    </source>
</evidence>
<dbReference type="PANTHER" id="PTHR48040:SF60">
    <property type="entry name" value="ABC TRANSPORTER DOMAIN-CONTAINING PROTEIN"/>
    <property type="match status" value="1"/>
</dbReference>
<gene>
    <name evidence="1" type="ORF">RIF29_39771</name>
</gene>
<protein>
    <submittedName>
        <fullName evidence="1">Uncharacterized protein</fullName>
    </submittedName>
</protein>
<organism evidence="1 2">
    <name type="scientific">Crotalaria pallida</name>
    <name type="common">Smooth rattlebox</name>
    <name type="synonym">Crotalaria striata</name>
    <dbReference type="NCBI Taxonomy" id="3830"/>
    <lineage>
        <taxon>Eukaryota</taxon>
        <taxon>Viridiplantae</taxon>
        <taxon>Streptophyta</taxon>
        <taxon>Embryophyta</taxon>
        <taxon>Tracheophyta</taxon>
        <taxon>Spermatophyta</taxon>
        <taxon>Magnoliopsida</taxon>
        <taxon>eudicotyledons</taxon>
        <taxon>Gunneridae</taxon>
        <taxon>Pentapetalae</taxon>
        <taxon>rosids</taxon>
        <taxon>fabids</taxon>
        <taxon>Fabales</taxon>
        <taxon>Fabaceae</taxon>
        <taxon>Papilionoideae</taxon>
        <taxon>50 kb inversion clade</taxon>
        <taxon>genistoids sensu lato</taxon>
        <taxon>core genistoids</taxon>
        <taxon>Crotalarieae</taxon>
        <taxon>Crotalaria</taxon>
    </lineage>
</organism>
<dbReference type="Proteomes" id="UP001372338">
    <property type="component" value="Unassembled WGS sequence"/>
</dbReference>
<sequence>MISPTLDGDDMVISSHRRGWLSTSFGAASPDMLNTSGRHTHEDDEEGLMWAAIERLPSFKRMRKSVLKHVLDNGKVVVDEVDITNLGSHDKKLIMDSLLKTVEDDNGRFLQRLRQRIASS</sequence>
<keyword evidence="2" id="KW-1185">Reference proteome</keyword>
<reference evidence="1 2" key="1">
    <citation type="submission" date="2024-01" db="EMBL/GenBank/DDBJ databases">
        <title>The genomes of 5 underutilized Papilionoideae crops provide insights into root nodulation and disease resistanc.</title>
        <authorList>
            <person name="Yuan L."/>
        </authorList>
    </citation>
    <scope>NUCLEOTIDE SEQUENCE [LARGE SCALE GENOMIC DNA]</scope>
    <source>
        <strain evidence="1">ZHUSHIDOU_FW_LH</strain>
        <tissue evidence="1">Leaf</tissue>
    </source>
</reference>
<dbReference type="AlphaFoldDB" id="A0AAN9E860"/>
<name>A0AAN9E860_CROPI</name>
<comment type="caution">
    <text evidence="1">The sequence shown here is derived from an EMBL/GenBank/DDBJ whole genome shotgun (WGS) entry which is preliminary data.</text>
</comment>
<evidence type="ECO:0000313" key="2">
    <source>
        <dbReference type="Proteomes" id="UP001372338"/>
    </source>
</evidence>
<accession>A0AAN9E860</accession>
<dbReference type="PANTHER" id="PTHR48040">
    <property type="entry name" value="PLEIOTROPIC DRUG RESISTANCE PROTEIN 1-LIKE ISOFORM X1"/>
    <property type="match status" value="1"/>
</dbReference>
<dbReference type="EMBL" id="JAYWIO010000008">
    <property type="protein sequence ID" value="KAK7244942.1"/>
    <property type="molecule type" value="Genomic_DNA"/>
</dbReference>